<feature type="signal peptide" evidence="8">
    <location>
        <begin position="1"/>
        <end position="22"/>
    </location>
</feature>
<evidence type="ECO:0000256" key="4">
    <source>
        <dbReference type="ARBA" id="ARBA00022692"/>
    </source>
</evidence>
<dbReference type="InterPro" id="IPR012910">
    <property type="entry name" value="Plug_dom"/>
</dbReference>
<feature type="domain" description="TonB-dependent receptor plug" evidence="9">
    <location>
        <begin position="145"/>
        <end position="254"/>
    </location>
</feature>
<evidence type="ECO:0000256" key="5">
    <source>
        <dbReference type="ARBA" id="ARBA00023136"/>
    </source>
</evidence>
<proteinExistence type="inferred from homology"/>
<evidence type="ECO:0000313" key="10">
    <source>
        <dbReference type="EMBL" id="SIT25060.1"/>
    </source>
</evidence>
<dbReference type="Pfam" id="PF07715">
    <property type="entry name" value="Plug"/>
    <property type="match status" value="1"/>
</dbReference>
<keyword evidence="8" id="KW-0732">Signal</keyword>
<dbReference type="RefSeq" id="WP_076554037.1">
    <property type="nucleotide sequence ID" value="NZ_FTOL01000014.1"/>
</dbReference>
<dbReference type="InterPro" id="IPR039426">
    <property type="entry name" value="TonB-dep_rcpt-like"/>
</dbReference>
<dbReference type="InterPro" id="IPR023996">
    <property type="entry name" value="TonB-dep_OMP_SusC/RagA"/>
</dbReference>
<dbReference type="AlphaFoldDB" id="A0A1N7QQ64"/>
<feature type="chain" id="PRO_5009944022" evidence="8">
    <location>
        <begin position="23"/>
        <end position="1072"/>
    </location>
</feature>
<keyword evidence="6 7" id="KW-0998">Cell outer membrane</keyword>
<evidence type="ECO:0000256" key="2">
    <source>
        <dbReference type="ARBA" id="ARBA00022448"/>
    </source>
</evidence>
<evidence type="ECO:0000256" key="7">
    <source>
        <dbReference type="PROSITE-ProRule" id="PRU01360"/>
    </source>
</evidence>
<dbReference type="Gene3D" id="2.40.170.20">
    <property type="entry name" value="TonB-dependent receptor, beta-barrel domain"/>
    <property type="match status" value="1"/>
</dbReference>
<name>A0A1N7QQ64_9FLAO</name>
<organism evidence="10 11">
    <name type="scientific">Chryseobacterium ureilyticum</name>
    <dbReference type="NCBI Taxonomy" id="373668"/>
    <lineage>
        <taxon>Bacteria</taxon>
        <taxon>Pseudomonadati</taxon>
        <taxon>Bacteroidota</taxon>
        <taxon>Flavobacteriia</taxon>
        <taxon>Flavobacteriales</taxon>
        <taxon>Weeksellaceae</taxon>
        <taxon>Chryseobacterium group</taxon>
        <taxon>Chryseobacterium</taxon>
    </lineage>
</organism>
<keyword evidence="5 7" id="KW-0472">Membrane</keyword>
<dbReference type="GO" id="GO:0009279">
    <property type="term" value="C:cell outer membrane"/>
    <property type="evidence" value="ECO:0007669"/>
    <property type="project" value="UniProtKB-SubCell"/>
</dbReference>
<dbReference type="Gene3D" id="2.170.130.10">
    <property type="entry name" value="TonB-dependent receptor, plug domain"/>
    <property type="match status" value="1"/>
</dbReference>
<evidence type="ECO:0000256" key="3">
    <source>
        <dbReference type="ARBA" id="ARBA00022452"/>
    </source>
</evidence>
<keyword evidence="3 7" id="KW-1134">Transmembrane beta strand</keyword>
<dbReference type="EMBL" id="FTOL01000014">
    <property type="protein sequence ID" value="SIT25060.1"/>
    <property type="molecule type" value="Genomic_DNA"/>
</dbReference>
<dbReference type="SUPFAM" id="SSF56935">
    <property type="entry name" value="Porins"/>
    <property type="match status" value="1"/>
</dbReference>
<keyword evidence="4 7" id="KW-0812">Transmembrane</keyword>
<evidence type="ECO:0000256" key="1">
    <source>
        <dbReference type="ARBA" id="ARBA00004571"/>
    </source>
</evidence>
<dbReference type="OrthoDB" id="9768177at2"/>
<accession>A0A1N7QQ64</accession>
<comment type="subcellular location">
    <subcellularLocation>
        <location evidence="1 7">Cell outer membrane</location>
        <topology evidence="1 7">Multi-pass membrane protein</topology>
    </subcellularLocation>
</comment>
<dbReference type="NCBIfam" id="TIGR04056">
    <property type="entry name" value="OMP_RagA_SusC"/>
    <property type="match status" value="1"/>
</dbReference>
<keyword evidence="2 7" id="KW-0813">Transport</keyword>
<dbReference type="NCBIfam" id="TIGR04057">
    <property type="entry name" value="SusC_RagA_signa"/>
    <property type="match status" value="1"/>
</dbReference>
<evidence type="ECO:0000313" key="11">
    <source>
        <dbReference type="Proteomes" id="UP000186744"/>
    </source>
</evidence>
<evidence type="ECO:0000256" key="6">
    <source>
        <dbReference type="ARBA" id="ARBA00023237"/>
    </source>
</evidence>
<evidence type="ECO:0000259" key="9">
    <source>
        <dbReference type="Pfam" id="PF07715"/>
    </source>
</evidence>
<gene>
    <name evidence="10" type="ORF">SAMN05421786_11441</name>
</gene>
<dbReference type="PROSITE" id="PS52016">
    <property type="entry name" value="TONB_DEPENDENT_REC_3"/>
    <property type="match status" value="1"/>
</dbReference>
<dbReference type="STRING" id="373668.SAMN05421786_11441"/>
<protein>
    <submittedName>
        <fullName evidence="10">TonB-linked outer membrane protein, SusC/RagA family</fullName>
    </submittedName>
</protein>
<dbReference type="InterPro" id="IPR037066">
    <property type="entry name" value="Plug_dom_sf"/>
</dbReference>
<keyword evidence="11" id="KW-1185">Reference proteome</keyword>
<dbReference type="Proteomes" id="UP000186744">
    <property type="component" value="Unassembled WGS sequence"/>
</dbReference>
<dbReference type="InterPro" id="IPR023997">
    <property type="entry name" value="TonB-dep_OMP_SusC/RagA_CS"/>
</dbReference>
<evidence type="ECO:0000256" key="8">
    <source>
        <dbReference type="SAM" id="SignalP"/>
    </source>
</evidence>
<sequence length="1072" mass="119306">MKKTAISIAMLGSLYVSQPLYALEISLNMHQAYVSDPPITKVFEKLGRTTKTHFFYSESDLEGILVDDKNIDYTSLKSTLNYLQKKYPIEFTVQNNTVSVRRTSNKIAKTAIRKTNNINSKSDTVANNEKKIDEVVLVGYGKQNKKDVSGSIASLGEKDLKSVAASNFGEMIAGKATGIQTTSANAGPGSSPNIRIRGIGTLTAGANPLIVVDGFPLTEGTNLNSIDPNSIASIDVLKDAASTAIYGSRGANGVILIQTKEGRKGKLEISLDSYYAIQTRSDNEKFVNAYDMATFMKETRDNNYLSKGSNRSISDDTTTRISKGATLRELIPNYLTPYLNKTPGLIDNNWYSTVLRPAPMSNTSLNILGGSDKTKYSFTGSYLNQKGILIGTDYEKYSGNINLATNITDQLKFGVSMTPSFSKGSLFDMVNGGRSYNLLQMATIMYPFFAPRDANGNLIISQQIKTNGPTDGAMVENPVAIAEMTKRKYTLFKTFGNIFGEWNFLKDFKYKFSAGGDYTNYEYNFFKPSTVGSYRTPADKDVASANRTEYITKNYLIENLLTYDKKINDHSFNIILGQSYQEETSNQTTTLATGFPDNSLENISGGTSFKIDLNQYKWTLISYFTRFNYTYNSKYNLMASYRRDGSSRFGINSKWGNFYALSLGWTVSKEGFFPENKWIDPLKFRFSLGTNGNNQIPNFGSLSLMEKDNYVFGGILVPGYRSSTATSFDLSWEKSKSVNFGIDFSLFNKFLNVSADYYTLNRNGLLLDVPVPQQSGYSTLLQNIGKIRNSGLEIQLSLMPVQMGEDFEYSSNLSFSTNTNKVLALANGQSQIVAGANNFAVTKVGGSIAEMYGYNILGVYKSQEEINNSPHIEGTLVGDYIMEDINKDGKIDANDKKSFGSGIPKYIMGFTNSFRYKNFDLSFTLYSELGKKIYNGDQVNSTEAGEGFGVATQHYFDNRYNPVTNPNGTYAMPNMNFSNNRKEARTSNIFFKNGDYVRLRSVRLAYNLPENLVSALKVRSIQLYFVGNNLFTITSYKGQNLDATSESILTQGYDNGYYPVARVYSFGMNMKF</sequence>
<comment type="similarity">
    <text evidence="7">Belongs to the TonB-dependent receptor family.</text>
</comment>
<reference evidence="11" key="1">
    <citation type="submission" date="2017-01" db="EMBL/GenBank/DDBJ databases">
        <authorList>
            <person name="Varghese N."/>
            <person name="Submissions S."/>
        </authorList>
    </citation>
    <scope>NUCLEOTIDE SEQUENCE [LARGE SCALE GENOMIC DNA]</scope>
    <source>
        <strain evidence="11">DSM 18017</strain>
    </source>
</reference>
<dbReference type="InterPro" id="IPR036942">
    <property type="entry name" value="Beta-barrel_TonB_sf"/>
</dbReference>